<evidence type="ECO:0000313" key="1">
    <source>
        <dbReference type="EMBL" id="KAH7973553.1"/>
    </source>
</evidence>
<evidence type="ECO:0000313" key="2">
    <source>
        <dbReference type="Proteomes" id="UP000821865"/>
    </source>
</evidence>
<dbReference type="Proteomes" id="UP000821865">
    <property type="component" value="Chromosome 10"/>
</dbReference>
<dbReference type="EMBL" id="CM023479">
    <property type="protein sequence ID" value="KAH7973553.1"/>
    <property type="molecule type" value="Genomic_DNA"/>
</dbReference>
<gene>
    <name evidence="1" type="ORF">HPB49_002317</name>
</gene>
<proteinExistence type="predicted"/>
<reference evidence="1" key="1">
    <citation type="submission" date="2020-05" db="EMBL/GenBank/DDBJ databases">
        <title>Large-scale comparative analyses of tick genomes elucidate their genetic diversity and vector capacities.</title>
        <authorList>
            <person name="Jia N."/>
            <person name="Wang J."/>
            <person name="Shi W."/>
            <person name="Du L."/>
            <person name="Sun Y."/>
            <person name="Zhan W."/>
            <person name="Jiang J."/>
            <person name="Wang Q."/>
            <person name="Zhang B."/>
            <person name="Ji P."/>
            <person name="Sakyi L.B."/>
            <person name="Cui X."/>
            <person name="Yuan T."/>
            <person name="Jiang B."/>
            <person name="Yang W."/>
            <person name="Lam T.T.-Y."/>
            <person name="Chang Q."/>
            <person name="Ding S."/>
            <person name="Wang X."/>
            <person name="Zhu J."/>
            <person name="Ruan X."/>
            <person name="Zhao L."/>
            <person name="Wei J."/>
            <person name="Que T."/>
            <person name="Du C."/>
            <person name="Cheng J."/>
            <person name="Dai P."/>
            <person name="Han X."/>
            <person name="Huang E."/>
            <person name="Gao Y."/>
            <person name="Liu J."/>
            <person name="Shao H."/>
            <person name="Ye R."/>
            <person name="Li L."/>
            <person name="Wei W."/>
            <person name="Wang X."/>
            <person name="Wang C."/>
            <person name="Yang T."/>
            <person name="Huo Q."/>
            <person name="Li W."/>
            <person name="Guo W."/>
            <person name="Chen H."/>
            <person name="Zhou L."/>
            <person name="Ni X."/>
            <person name="Tian J."/>
            <person name="Zhou Y."/>
            <person name="Sheng Y."/>
            <person name="Liu T."/>
            <person name="Pan Y."/>
            <person name="Xia L."/>
            <person name="Li J."/>
            <person name="Zhao F."/>
            <person name="Cao W."/>
        </authorList>
    </citation>
    <scope>NUCLEOTIDE SEQUENCE</scope>
    <source>
        <strain evidence="1">Dsil-2018</strain>
    </source>
</reference>
<name>A0ACB8DMG9_DERSI</name>
<comment type="caution">
    <text evidence="1">The sequence shown here is derived from an EMBL/GenBank/DDBJ whole genome shotgun (WGS) entry which is preliminary data.</text>
</comment>
<sequence length="343" mass="39123">MSEYFNVSLYDCVLCPESFEDSSALTEHVRVAHSCERQSLDKKPLMGESFNITARATDVNDSGYDLSLVRAYDCKLCPESFEYASSLAEHVQHNHPCMSWCPDEEKENAHCCESTFVKVATCHTKKPQLARHACHLCPEELDDAASLRRHVCTAHGAVTEHSSTKSLGPSKQTNSKRHSCDRCSKRFRSKGHLTRHLITHTSKRPFECHLCPGTFAQKSTLQRHVDRHVGYKRFGCPQCAKRFVVKAEMLIHLRTHTGERPYNCKQCSARFSARDNLKKHMAIHTGVRPFVCEQCPRTFGRFQDLKRHSRKHTGERPFTCALCSKTFTRGNLLRDHVEAAHHS</sequence>
<organism evidence="1 2">
    <name type="scientific">Dermacentor silvarum</name>
    <name type="common">Tick</name>
    <dbReference type="NCBI Taxonomy" id="543639"/>
    <lineage>
        <taxon>Eukaryota</taxon>
        <taxon>Metazoa</taxon>
        <taxon>Ecdysozoa</taxon>
        <taxon>Arthropoda</taxon>
        <taxon>Chelicerata</taxon>
        <taxon>Arachnida</taxon>
        <taxon>Acari</taxon>
        <taxon>Parasitiformes</taxon>
        <taxon>Ixodida</taxon>
        <taxon>Ixodoidea</taxon>
        <taxon>Ixodidae</taxon>
        <taxon>Rhipicephalinae</taxon>
        <taxon>Dermacentor</taxon>
    </lineage>
</organism>
<keyword evidence="2" id="KW-1185">Reference proteome</keyword>
<accession>A0ACB8DMG9</accession>
<protein>
    <submittedName>
        <fullName evidence="1">Uncharacterized protein</fullName>
    </submittedName>
</protein>